<dbReference type="SUPFAM" id="SSF47384">
    <property type="entry name" value="Homodimeric domain of signal transducing histidine kinase"/>
    <property type="match status" value="1"/>
</dbReference>
<dbReference type="AlphaFoldDB" id="A0A1Y3GJJ9"/>
<name>A0A1Y3GJJ9_9EURY</name>
<evidence type="ECO:0000313" key="7">
    <source>
        <dbReference type="EMBL" id="OUJ19546.1"/>
    </source>
</evidence>
<dbReference type="PANTHER" id="PTHR43304">
    <property type="entry name" value="PHYTOCHROME-LIKE PROTEIN CPH1"/>
    <property type="match status" value="1"/>
</dbReference>
<evidence type="ECO:0000256" key="1">
    <source>
        <dbReference type="ARBA" id="ARBA00000085"/>
    </source>
</evidence>
<dbReference type="InterPro" id="IPR036097">
    <property type="entry name" value="HisK_dim/P_sf"/>
</dbReference>
<dbReference type="Gene3D" id="3.30.450.20">
    <property type="entry name" value="PAS domain"/>
    <property type="match status" value="1"/>
</dbReference>
<dbReference type="OrthoDB" id="3369at2157"/>
<evidence type="ECO:0000256" key="2">
    <source>
        <dbReference type="ARBA" id="ARBA00012438"/>
    </source>
</evidence>
<dbReference type="InterPro" id="IPR005467">
    <property type="entry name" value="His_kinase_dom"/>
</dbReference>
<dbReference type="SUPFAM" id="SSF55874">
    <property type="entry name" value="ATPase domain of HSP90 chaperone/DNA topoisomerase II/histidine kinase"/>
    <property type="match status" value="1"/>
</dbReference>
<dbReference type="InterPro" id="IPR003661">
    <property type="entry name" value="HisK_dim/P_dom"/>
</dbReference>
<dbReference type="InterPro" id="IPR052162">
    <property type="entry name" value="Sensor_kinase/Photoreceptor"/>
</dbReference>
<feature type="domain" description="Histidine kinase" evidence="6">
    <location>
        <begin position="148"/>
        <end position="349"/>
    </location>
</feature>
<dbReference type="Proteomes" id="UP000195137">
    <property type="component" value="Unassembled WGS sequence"/>
</dbReference>
<dbReference type="PROSITE" id="PS50109">
    <property type="entry name" value="HIS_KIN"/>
    <property type="match status" value="1"/>
</dbReference>
<dbReference type="EMBL" id="MRZU01000002">
    <property type="protein sequence ID" value="OUJ19546.1"/>
    <property type="molecule type" value="Genomic_DNA"/>
</dbReference>
<dbReference type="InterPro" id="IPR036890">
    <property type="entry name" value="HATPase_C_sf"/>
</dbReference>
<proteinExistence type="predicted"/>
<dbReference type="RefSeq" id="WP_086636637.1">
    <property type="nucleotide sequence ID" value="NZ_MRZU01000002.1"/>
</dbReference>
<accession>A0A1Y3GJJ9</accession>
<comment type="catalytic activity">
    <reaction evidence="1">
        <text>ATP + protein L-histidine = ADP + protein N-phospho-L-histidine.</text>
        <dbReference type="EC" id="2.7.13.3"/>
    </reaction>
</comment>
<dbReference type="CDD" id="cd00082">
    <property type="entry name" value="HisKA"/>
    <property type="match status" value="1"/>
</dbReference>
<dbReference type="EC" id="2.7.13.3" evidence="2"/>
<keyword evidence="4" id="KW-0808">Transferase</keyword>
<dbReference type="Gene3D" id="3.30.565.10">
    <property type="entry name" value="Histidine kinase-like ATPase, C-terminal domain"/>
    <property type="match status" value="1"/>
</dbReference>
<evidence type="ECO:0000256" key="4">
    <source>
        <dbReference type="ARBA" id="ARBA00022679"/>
    </source>
</evidence>
<dbReference type="GO" id="GO:0000155">
    <property type="term" value="F:phosphorelay sensor kinase activity"/>
    <property type="evidence" value="ECO:0007669"/>
    <property type="project" value="InterPro"/>
</dbReference>
<evidence type="ECO:0000256" key="5">
    <source>
        <dbReference type="ARBA" id="ARBA00022777"/>
    </source>
</evidence>
<reference evidence="7 8" key="1">
    <citation type="submission" date="2016-12" db="EMBL/GenBank/DDBJ databases">
        <title>Discovery of methanogenic haloarchaea.</title>
        <authorList>
            <person name="Sorokin D.Y."/>
            <person name="Makarova K.S."/>
            <person name="Abbas B."/>
            <person name="Ferrer M."/>
            <person name="Golyshin P.N."/>
        </authorList>
    </citation>
    <scope>NUCLEOTIDE SEQUENCE [LARGE SCALE GENOMIC DNA]</scope>
    <source>
        <strain evidence="7">AMET1</strain>
    </source>
</reference>
<dbReference type="Pfam" id="PF02518">
    <property type="entry name" value="HATPase_c"/>
    <property type="match status" value="1"/>
</dbReference>
<dbReference type="Gene3D" id="1.10.287.130">
    <property type="match status" value="1"/>
</dbReference>
<dbReference type="CDD" id="cd00075">
    <property type="entry name" value="HATPase"/>
    <property type="match status" value="1"/>
</dbReference>
<dbReference type="SMART" id="SM00387">
    <property type="entry name" value="HATPase_c"/>
    <property type="match status" value="1"/>
</dbReference>
<evidence type="ECO:0000313" key="8">
    <source>
        <dbReference type="Proteomes" id="UP000195137"/>
    </source>
</evidence>
<protein>
    <recommendedName>
        <fullName evidence="2">histidine kinase</fullName>
        <ecNumber evidence="2">2.7.13.3</ecNumber>
    </recommendedName>
</protein>
<comment type="caution">
    <text evidence="7">The sequence shown here is derived from an EMBL/GenBank/DDBJ whole genome shotgun (WGS) entry which is preliminary data.</text>
</comment>
<sequence length="349" mass="40074">MHFKKEYIDQGDLNRLSSMVVDSVNDHIAVVDREGYIVGVNQSWIDFGRENGLKHPKCAVGNNYIEIAEDVNENHIEGRLVSEEIKRVLNGDKTTDKIEYPCHSPETKRWFICEVTGIELNQRYAVVKHIDITKRKKAEEWAEFIRSTMNHDLKNKIQLMEGYIELLNEKIDSDQKNMKNYINKAINSIDDTKRLIQKIQSIEKIKKEQTVPTELQNVITNSINDYKQEIQENDIKIKTDVNNCTVMAGSMLQEVFKNLIMNSIQHADCSKIEITSTTNKDICSITYQDDGKGIPENNRQHVFEKGFSSKGGTGLGLHLVEKIINHYNGDIELKDSEKGVKFLITLKKT</sequence>
<dbReference type="InterPro" id="IPR003594">
    <property type="entry name" value="HATPase_dom"/>
</dbReference>
<keyword evidence="3" id="KW-0597">Phosphoprotein</keyword>
<evidence type="ECO:0000259" key="6">
    <source>
        <dbReference type="PROSITE" id="PS50109"/>
    </source>
</evidence>
<dbReference type="PANTHER" id="PTHR43304:SF1">
    <property type="entry name" value="PAC DOMAIN-CONTAINING PROTEIN"/>
    <property type="match status" value="1"/>
</dbReference>
<gene>
    <name evidence="7" type="ORF">AMET1_0217</name>
</gene>
<evidence type="ECO:0000256" key="3">
    <source>
        <dbReference type="ARBA" id="ARBA00022553"/>
    </source>
</evidence>
<organism evidence="7 8">
    <name type="scientific">Methanonatronarchaeum thermophilum</name>
    <dbReference type="NCBI Taxonomy" id="1927129"/>
    <lineage>
        <taxon>Archaea</taxon>
        <taxon>Methanobacteriati</taxon>
        <taxon>Methanobacteriota</taxon>
        <taxon>Methanonatronarchaeia</taxon>
        <taxon>Methanonatronarchaeales</taxon>
        <taxon>Methanonatronarchaeaceae</taxon>
        <taxon>Methanonatronarchaeum</taxon>
    </lineage>
</organism>
<dbReference type="PRINTS" id="PR00344">
    <property type="entry name" value="BCTRLSENSOR"/>
</dbReference>
<dbReference type="InterPro" id="IPR004358">
    <property type="entry name" value="Sig_transdc_His_kin-like_C"/>
</dbReference>
<keyword evidence="5 7" id="KW-0418">Kinase</keyword>
<keyword evidence="8" id="KW-1185">Reference proteome</keyword>